<name>L8GN60_ACACF</name>
<dbReference type="GeneID" id="14915038"/>
<proteinExistence type="predicted"/>
<keyword evidence="3" id="KW-1185">Reference proteome</keyword>
<feature type="compositionally biased region" description="Low complexity" evidence="1">
    <location>
        <begin position="192"/>
        <end position="215"/>
    </location>
</feature>
<evidence type="ECO:0000313" key="2">
    <source>
        <dbReference type="EMBL" id="ELR14422.1"/>
    </source>
</evidence>
<feature type="compositionally biased region" description="Basic and acidic residues" evidence="1">
    <location>
        <begin position="165"/>
        <end position="178"/>
    </location>
</feature>
<dbReference type="Proteomes" id="UP000011083">
    <property type="component" value="Unassembled WGS sequence"/>
</dbReference>
<protein>
    <submittedName>
        <fullName evidence="2">Uncharacterized protein</fullName>
    </submittedName>
</protein>
<sequence length="289" mass="30933">MQDAELAKRKKRCYDLVVQLDELEGQQRVQDEHLQKIKRQKTDLHTEFENEKRSFVEEWAKAEAATNRDAEIDRAERAWNEWVSYAKAHPSEARQAVVEVAENNAHPPSDSAAAAATDTNEEGIPVPQLQERAQVAEPPRLRSTRRSRRSFSLTSPTAPSTPVRKKLEWDENAAHNEGSDASELMPSPGGPPSSASSSPASTTTAGGAADSSAAPVLCKLPTPVRGRSTSPAAASAGATTAATAPPSRKELIDELLNPSPSSSSSSPVPQVVVSAPPSSANSARVLFEE</sequence>
<dbReference type="RefSeq" id="XP_004336435.1">
    <property type="nucleotide sequence ID" value="XM_004336387.1"/>
</dbReference>
<evidence type="ECO:0000313" key="3">
    <source>
        <dbReference type="Proteomes" id="UP000011083"/>
    </source>
</evidence>
<dbReference type="EMBL" id="KB008053">
    <property type="protein sequence ID" value="ELR14422.1"/>
    <property type="molecule type" value="Genomic_DNA"/>
</dbReference>
<gene>
    <name evidence="2" type="ORF">ACA1_381090</name>
</gene>
<organism evidence="2 3">
    <name type="scientific">Acanthamoeba castellanii (strain ATCC 30010 / Neff)</name>
    <dbReference type="NCBI Taxonomy" id="1257118"/>
    <lineage>
        <taxon>Eukaryota</taxon>
        <taxon>Amoebozoa</taxon>
        <taxon>Discosea</taxon>
        <taxon>Longamoebia</taxon>
        <taxon>Centramoebida</taxon>
        <taxon>Acanthamoebidae</taxon>
        <taxon>Acanthamoeba</taxon>
    </lineage>
</organism>
<feature type="compositionally biased region" description="Low complexity" evidence="1">
    <location>
        <begin position="225"/>
        <end position="246"/>
    </location>
</feature>
<dbReference type="VEuPathDB" id="AmoebaDB:ACA1_381090"/>
<feature type="compositionally biased region" description="Low complexity" evidence="1">
    <location>
        <begin position="258"/>
        <end position="283"/>
    </location>
</feature>
<feature type="region of interest" description="Disordered" evidence="1">
    <location>
        <begin position="99"/>
        <end position="289"/>
    </location>
</feature>
<dbReference type="KEGG" id="acan:ACA1_381090"/>
<feature type="compositionally biased region" description="Low complexity" evidence="1">
    <location>
        <begin position="107"/>
        <end position="118"/>
    </location>
</feature>
<reference evidence="2 3" key="1">
    <citation type="journal article" date="2013" name="Genome Biol.">
        <title>Genome of Acanthamoeba castellanii highlights extensive lateral gene transfer and early evolution of tyrosine kinase signaling.</title>
        <authorList>
            <person name="Clarke M."/>
            <person name="Lohan A.J."/>
            <person name="Liu B."/>
            <person name="Lagkouvardos I."/>
            <person name="Roy S."/>
            <person name="Zafar N."/>
            <person name="Bertelli C."/>
            <person name="Schilde C."/>
            <person name="Kianianmomeni A."/>
            <person name="Burglin T.R."/>
            <person name="Frech C."/>
            <person name="Turcotte B."/>
            <person name="Kopec K.O."/>
            <person name="Synnott J.M."/>
            <person name="Choo C."/>
            <person name="Paponov I."/>
            <person name="Finkler A."/>
            <person name="Soon Heng Tan C."/>
            <person name="Hutchins A.P."/>
            <person name="Weinmeier T."/>
            <person name="Rattei T."/>
            <person name="Chu J.S."/>
            <person name="Gimenez G."/>
            <person name="Irimia M."/>
            <person name="Rigden D.J."/>
            <person name="Fitzpatrick D.A."/>
            <person name="Lorenzo-Morales J."/>
            <person name="Bateman A."/>
            <person name="Chiu C.H."/>
            <person name="Tang P."/>
            <person name="Hegemann P."/>
            <person name="Fromm H."/>
            <person name="Raoult D."/>
            <person name="Greub G."/>
            <person name="Miranda-Saavedra D."/>
            <person name="Chen N."/>
            <person name="Nash P."/>
            <person name="Ginger M.L."/>
            <person name="Horn M."/>
            <person name="Schaap P."/>
            <person name="Caler L."/>
            <person name="Loftus B."/>
        </authorList>
    </citation>
    <scope>NUCLEOTIDE SEQUENCE [LARGE SCALE GENOMIC DNA]</scope>
    <source>
        <strain evidence="2 3">Neff</strain>
    </source>
</reference>
<evidence type="ECO:0000256" key="1">
    <source>
        <dbReference type="SAM" id="MobiDB-lite"/>
    </source>
</evidence>
<dbReference type="AlphaFoldDB" id="L8GN60"/>
<accession>L8GN60</accession>